<gene>
    <name evidence="2" type="ORF">OAN307_c45420</name>
</gene>
<dbReference type="SMART" id="SM00491">
    <property type="entry name" value="HELICc2"/>
    <property type="match status" value="1"/>
</dbReference>
<dbReference type="PANTHER" id="PTHR47396">
    <property type="entry name" value="TYPE I RESTRICTION ENZYME ECOKI R PROTEIN"/>
    <property type="match status" value="1"/>
</dbReference>
<dbReference type="KEGG" id="oat:OAN307_c45420"/>
<evidence type="ECO:0000313" key="2">
    <source>
        <dbReference type="EMBL" id="AGI69899.1"/>
    </source>
</evidence>
<dbReference type="AlphaFoldDB" id="M9RBC6"/>
<dbReference type="InterPro" id="IPR050742">
    <property type="entry name" value="Helicase_Restrict-Modif_Enz"/>
</dbReference>
<dbReference type="PANTHER" id="PTHR47396:SF1">
    <property type="entry name" value="ATP-DEPENDENT HELICASE IRC3-RELATED"/>
    <property type="match status" value="1"/>
</dbReference>
<dbReference type="SUPFAM" id="SSF52540">
    <property type="entry name" value="P-loop containing nucleoside triphosphate hydrolases"/>
    <property type="match status" value="2"/>
</dbReference>
<dbReference type="GO" id="GO:0005524">
    <property type="term" value="F:ATP binding"/>
    <property type="evidence" value="ECO:0007669"/>
    <property type="project" value="InterPro"/>
</dbReference>
<dbReference type="Proteomes" id="UP000005307">
    <property type="component" value="Chromosome"/>
</dbReference>
<dbReference type="OrthoDB" id="366844at2"/>
<keyword evidence="2" id="KW-0547">Nucleotide-binding</keyword>
<dbReference type="GO" id="GO:0003676">
    <property type="term" value="F:nucleic acid binding"/>
    <property type="evidence" value="ECO:0007669"/>
    <property type="project" value="InterPro"/>
</dbReference>
<keyword evidence="3" id="KW-1185">Reference proteome</keyword>
<dbReference type="EMBL" id="CP003740">
    <property type="protein sequence ID" value="AGI69899.1"/>
    <property type="molecule type" value="Genomic_DNA"/>
</dbReference>
<dbReference type="PROSITE" id="PS51192">
    <property type="entry name" value="HELICASE_ATP_BIND_1"/>
    <property type="match status" value="1"/>
</dbReference>
<dbReference type="Gene3D" id="3.40.50.300">
    <property type="entry name" value="P-loop containing nucleotide triphosphate hydrolases"/>
    <property type="match status" value="2"/>
</dbReference>
<dbReference type="Pfam" id="PF13307">
    <property type="entry name" value="Helicase_C_2"/>
    <property type="match status" value="1"/>
</dbReference>
<protein>
    <submittedName>
        <fullName evidence="2">Putative helicase</fullName>
    </submittedName>
</protein>
<dbReference type="STRING" id="391626.OAN307_c45420"/>
<dbReference type="InterPro" id="IPR027417">
    <property type="entry name" value="P-loop_NTPase"/>
</dbReference>
<dbReference type="InterPro" id="IPR014001">
    <property type="entry name" value="Helicase_ATP-bd"/>
</dbReference>
<organism evidence="2 3">
    <name type="scientific">Octadecabacter antarcticus 307</name>
    <dbReference type="NCBI Taxonomy" id="391626"/>
    <lineage>
        <taxon>Bacteria</taxon>
        <taxon>Pseudomonadati</taxon>
        <taxon>Pseudomonadota</taxon>
        <taxon>Alphaproteobacteria</taxon>
        <taxon>Rhodobacterales</taxon>
        <taxon>Roseobacteraceae</taxon>
        <taxon>Octadecabacter</taxon>
    </lineage>
</organism>
<dbReference type="CDD" id="cd00046">
    <property type="entry name" value="SF2-N"/>
    <property type="match status" value="1"/>
</dbReference>
<evidence type="ECO:0000259" key="1">
    <source>
        <dbReference type="PROSITE" id="PS51192"/>
    </source>
</evidence>
<dbReference type="InterPro" id="IPR006555">
    <property type="entry name" value="ATP-dep_Helicase_C"/>
</dbReference>
<feature type="domain" description="Helicase ATP-binding" evidence="1">
    <location>
        <begin position="43"/>
        <end position="310"/>
    </location>
</feature>
<evidence type="ECO:0000313" key="3">
    <source>
        <dbReference type="Proteomes" id="UP000005307"/>
    </source>
</evidence>
<dbReference type="Pfam" id="PF00270">
    <property type="entry name" value="DEAD"/>
    <property type="match status" value="1"/>
</dbReference>
<dbReference type="eggNOG" id="COG1199">
    <property type="taxonomic scope" value="Bacteria"/>
</dbReference>
<name>M9RBC6_9RHOB</name>
<keyword evidence="2" id="KW-0378">Hydrolase</keyword>
<dbReference type="GO" id="GO:0016818">
    <property type="term" value="F:hydrolase activity, acting on acid anhydrides, in phosphorus-containing anhydrides"/>
    <property type="evidence" value="ECO:0007669"/>
    <property type="project" value="InterPro"/>
</dbReference>
<reference evidence="2 3" key="1">
    <citation type="journal article" date="2013" name="PLoS ONE">
        <title>Poles Apart: Arctic and Antarctic Octadecabacter strains Share High Genome Plasticity and a New Type of Xanthorhodopsin.</title>
        <authorList>
            <person name="Vollmers J."/>
            <person name="Voget S."/>
            <person name="Dietrich S."/>
            <person name="Gollnow K."/>
            <person name="Smits M."/>
            <person name="Meyer K."/>
            <person name="Brinkhoff T."/>
            <person name="Simon M."/>
            <person name="Daniel R."/>
        </authorList>
    </citation>
    <scope>NUCLEOTIDE SEQUENCE [LARGE SCALE GENOMIC DNA]</scope>
    <source>
        <strain evidence="2 3">307</strain>
    </source>
</reference>
<dbReference type="GO" id="GO:0005829">
    <property type="term" value="C:cytosol"/>
    <property type="evidence" value="ECO:0007669"/>
    <property type="project" value="TreeGrafter"/>
</dbReference>
<proteinExistence type="predicted"/>
<dbReference type="GO" id="GO:0006139">
    <property type="term" value="P:nucleobase-containing compound metabolic process"/>
    <property type="evidence" value="ECO:0007669"/>
    <property type="project" value="InterPro"/>
</dbReference>
<sequence>MAFKTNISASTSTTNPAAHFKTLTKRQYPDVMPHQKDILEAYASDFADKSDVALQLPTGSGKTLVGLLIADWRRQKFGDRAVYLCPTRQLVNQTVNQALHQYGIDVVDLSGSTKKFAPADKTDFITGAKVAVSTYSGLFNTHPFFEDPDLIIVDDAHAAENYIANMWSLGIAAGTTLHLALSKFLHQHLDPQDHSRLTGDWIGSADANWVEKLSTPLVTKLEAGLSEIVDGHADIDTDAELYFKWSLLRGHLDACHVYLGSREILIRPLIPPTSTHAPFANAGQRIFMSATLGKGGDLERLTGRKAIDRLKAPDGFQNAGVGRRFFIFPSLSLTGDQTDGLRLAMQERSGRSLILTPSDAQAKAHTALVEKHLEDYEVFDKDDIELNKAPFVASTKAVAILANRFDGIDFPGDECRLLCVDGLPKAMNSQERFIMSKMGATALFNERIQTRILQAVGRCTRALQDRSAVLVTGVELVDFLADNRKWKHFHPELQAELTFGLDQSKNVTAESIFDNFDMFLKNGSDWSGADGMIRNSIGTFVQADFPAMDDLAKVAPHEVSYQEAIWNKNFTGALAEAKTILTHLNHSDLRGYRALWHYLAGSIALRLSESDLDAQAVSARLQFSKSRSAAPSISWLNALSRDVSGLEDEAGPYQNTEVLKQVEALEQQFLTMGTINNIKFEKRAAKIQGELSQANTFEAGQVALGTLLGFSAGNDESDAAPDPWWLGDKIGVVFEAHADGNETTVFGATKARQAAGHPKWIRKNVAGANELEVSPILATPCKTAKSGAEPHLEDVGYWELSSFRAWALHAVNVLRELKGTFPGEGDLIWRDEAVQKLISDGLSLEAIRSDRPMASAAMTIVA</sequence>
<keyword evidence="2" id="KW-0347">Helicase</keyword>
<dbReference type="GO" id="GO:0004386">
    <property type="term" value="F:helicase activity"/>
    <property type="evidence" value="ECO:0007669"/>
    <property type="project" value="UniProtKB-KW"/>
</dbReference>
<dbReference type="SMART" id="SM00487">
    <property type="entry name" value="DEXDc"/>
    <property type="match status" value="1"/>
</dbReference>
<dbReference type="InterPro" id="IPR011545">
    <property type="entry name" value="DEAD/DEAH_box_helicase_dom"/>
</dbReference>
<keyword evidence="2" id="KW-0067">ATP-binding</keyword>
<dbReference type="RefSeq" id="WP_015501790.1">
    <property type="nucleotide sequence ID" value="NC_020911.1"/>
</dbReference>
<dbReference type="HOGENOM" id="CLU_017774_0_0_5"/>
<accession>M9RBC6</accession>